<dbReference type="RefSeq" id="WP_259487920.1">
    <property type="nucleotide sequence ID" value="NZ_JANTEZ010000012.1"/>
</dbReference>
<organism evidence="1 2">
    <name type="scientific">Herbiconiux gentiana</name>
    <dbReference type="NCBI Taxonomy" id="2970912"/>
    <lineage>
        <taxon>Bacteria</taxon>
        <taxon>Bacillati</taxon>
        <taxon>Actinomycetota</taxon>
        <taxon>Actinomycetes</taxon>
        <taxon>Micrococcales</taxon>
        <taxon>Microbacteriaceae</taxon>
        <taxon>Herbiconiux</taxon>
    </lineage>
</organism>
<dbReference type="EMBL" id="JANTEZ010000012">
    <property type="protein sequence ID" value="MCS5716402.1"/>
    <property type="molecule type" value="Genomic_DNA"/>
</dbReference>
<evidence type="ECO:0000313" key="1">
    <source>
        <dbReference type="EMBL" id="MCS5716402.1"/>
    </source>
</evidence>
<gene>
    <name evidence="1" type="ORF">NVV95_17785</name>
</gene>
<dbReference type="Proteomes" id="UP001165580">
    <property type="component" value="Unassembled WGS sequence"/>
</dbReference>
<accession>A0ABT2GLC3</accession>
<keyword evidence="2" id="KW-1185">Reference proteome</keyword>
<sequence>MGLSVARTIGEPERLPLFDPVNRTDPNPSYYAEPEFRFLSRVPGPWWDHVRQLMQSWADHVQDDGDYKDLRNRLRSSDDDQYRSAYFELYLHESLIRAGFQVTVHPSIPGSSRHPDFLAEREDQRLYLEAIVPGTPPLSKAANRRRAILFDTVNRLHTPNFLLALEHLVDGPRDPASARLRHALGVWLKTLDPDTITTENAPSFQWENAGWSVGFKPIPLRPDARGVRPGDRAIGIFGHTGARVVNEAATIVSALGVKHNAYGVLDAPLLIAVGLQAFSAHTWDSANAFYGPEVVRIRNASDGIETVDRSREMNGYFGSPPDWGHRQVSGVVVVNQLGPYKPLLAQPTTWLHPGALYPLRNSPGLPGSVMEAVGDQVVETSAIPSADFFDLPDPWPPGDPWGAP</sequence>
<comment type="caution">
    <text evidence="1">The sequence shown here is derived from an EMBL/GenBank/DDBJ whole genome shotgun (WGS) entry which is preliminary data.</text>
</comment>
<proteinExistence type="predicted"/>
<name>A0ABT2GLC3_9MICO</name>
<protein>
    <submittedName>
        <fullName evidence="1">Uncharacterized protein</fullName>
    </submittedName>
</protein>
<evidence type="ECO:0000313" key="2">
    <source>
        <dbReference type="Proteomes" id="UP001165580"/>
    </source>
</evidence>
<reference evidence="1" key="1">
    <citation type="submission" date="2022-08" db="EMBL/GenBank/DDBJ databases">
        <authorList>
            <person name="Deng Y."/>
            <person name="Han X.-F."/>
            <person name="Zhang Y.-Q."/>
        </authorList>
    </citation>
    <scope>NUCLEOTIDE SEQUENCE</scope>
    <source>
        <strain evidence="1">CPCC 205716</strain>
    </source>
</reference>